<dbReference type="RefSeq" id="WP_009719834.1">
    <property type="nucleotide sequence ID" value="NZ_GG657754.1"/>
</dbReference>
<evidence type="ECO:0000256" key="3">
    <source>
        <dbReference type="ARBA" id="ARBA00022827"/>
    </source>
</evidence>
<feature type="domain" description="Reductase C-terminal" evidence="6">
    <location>
        <begin position="319"/>
        <end position="387"/>
    </location>
</feature>
<dbReference type="AlphaFoldDB" id="D9WP63"/>
<dbReference type="PRINTS" id="PR00411">
    <property type="entry name" value="PNDRDTASEI"/>
</dbReference>
<keyword evidence="3" id="KW-0274">FAD</keyword>
<dbReference type="EMBL" id="GG657754">
    <property type="protein sequence ID" value="EFL28036.1"/>
    <property type="molecule type" value="Genomic_DNA"/>
</dbReference>
<dbReference type="PRINTS" id="PR00368">
    <property type="entry name" value="FADPNR"/>
</dbReference>
<keyword evidence="4" id="KW-0560">Oxidoreductase</keyword>
<dbReference type="PANTHER" id="PTHR43557">
    <property type="entry name" value="APOPTOSIS-INDUCING FACTOR 1"/>
    <property type="match status" value="1"/>
</dbReference>
<dbReference type="Proteomes" id="UP000003963">
    <property type="component" value="Unassembled WGS sequence"/>
</dbReference>
<comment type="cofactor">
    <cofactor evidence="1">
        <name>FAD</name>
        <dbReference type="ChEBI" id="CHEBI:57692"/>
    </cofactor>
</comment>
<dbReference type="InterPro" id="IPR036188">
    <property type="entry name" value="FAD/NAD-bd_sf"/>
</dbReference>
<evidence type="ECO:0000256" key="1">
    <source>
        <dbReference type="ARBA" id="ARBA00001974"/>
    </source>
</evidence>
<evidence type="ECO:0000313" key="7">
    <source>
        <dbReference type="EMBL" id="EFL28036.1"/>
    </source>
</evidence>
<feature type="domain" description="FAD/NAD(P)-binding" evidence="5">
    <location>
        <begin position="1"/>
        <end position="300"/>
    </location>
</feature>
<gene>
    <name evidence="7" type="ORF">SSOG_07750</name>
</gene>
<keyword evidence="8" id="KW-1185">Reference proteome</keyword>
<protein>
    <submittedName>
        <fullName evidence="7">Ferredoxin reductase</fullName>
    </submittedName>
</protein>
<dbReference type="GO" id="GO:0016651">
    <property type="term" value="F:oxidoreductase activity, acting on NAD(P)H"/>
    <property type="evidence" value="ECO:0007669"/>
    <property type="project" value="TreeGrafter"/>
</dbReference>
<dbReference type="Gene3D" id="3.50.50.60">
    <property type="entry name" value="FAD/NAD(P)-binding domain"/>
    <property type="match status" value="2"/>
</dbReference>
<dbReference type="PANTHER" id="PTHR43557:SF2">
    <property type="entry name" value="RIESKE DOMAIN-CONTAINING PROTEIN-RELATED"/>
    <property type="match status" value="1"/>
</dbReference>
<dbReference type="OrthoDB" id="1145at2"/>
<dbReference type="SUPFAM" id="SSF55424">
    <property type="entry name" value="FAD/NAD-linked reductases, dimerisation (C-terminal) domain"/>
    <property type="match status" value="1"/>
</dbReference>
<evidence type="ECO:0000256" key="4">
    <source>
        <dbReference type="ARBA" id="ARBA00023002"/>
    </source>
</evidence>
<evidence type="ECO:0000256" key="2">
    <source>
        <dbReference type="ARBA" id="ARBA00022630"/>
    </source>
</evidence>
<keyword evidence="2" id="KW-0285">Flavoprotein</keyword>
<dbReference type="Pfam" id="PF07992">
    <property type="entry name" value="Pyr_redox_2"/>
    <property type="match status" value="1"/>
</dbReference>
<dbReference type="InterPro" id="IPR023753">
    <property type="entry name" value="FAD/NAD-binding_dom"/>
</dbReference>
<sequence>MHIVVVGASLAGVRTVQLLRRRGSKARITLVGAEPTVACDRPPLSKSYLADPGAEAPPLLSAAELAALGVEPLLGTTATGLDPSGRTVALRGAPPLPYDALVIATGSAPRTLPGLRPCPGVHMLRTAEDAAAIRAGCRAGARLVVVGGGFIGAEVASTARSLGCAVTIVEPQPALMVRGLGPVLGTALTGRHVRHGIAVRLGATVAGIEDDGRGALRGVRLGDGGLVPADLVVLGVGSRPATRWLEGSGLVLRDGVVCDQHLGALGVADVYAAGDIARWHHPRYGTDLRVEHWTNAADQASVVAANLTGTPLVCDAVPYVWSDQLGGRLRIHGRVGAEDEVRTVAGDPDEGDFTAIAGSGGTLRAVVGFGGARELAPYQKLLRTGGGWHQALALAEERRAAPAGG</sequence>
<dbReference type="InterPro" id="IPR050446">
    <property type="entry name" value="FAD-oxidoreductase/Apoptosis"/>
</dbReference>
<dbReference type="GO" id="GO:0005737">
    <property type="term" value="C:cytoplasm"/>
    <property type="evidence" value="ECO:0007669"/>
    <property type="project" value="TreeGrafter"/>
</dbReference>
<dbReference type="HOGENOM" id="CLU_003291_4_0_11"/>
<evidence type="ECO:0000259" key="5">
    <source>
        <dbReference type="Pfam" id="PF07992"/>
    </source>
</evidence>
<evidence type="ECO:0000259" key="6">
    <source>
        <dbReference type="Pfam" id="PF14759"/>
    </source>
</evidence>
<proteinExistence type="predicted"/>
<reference evidence="7 8" key="1">
    <citation type="submission" date="2009-02" db="EMBL/GenBank/DDBJ databases">
        <title>Annotation of Streptomyces hygroscopicus strain ATCC 53653.</title>
        <authorList>
            <consortium name="The Broad Institute Genome Sequencing Platform"/>
            <consortium name="Broad Institute Microbial Sequencing Center"/>
            <person name="Fischbach M."/>
            <person name="Godfrey P."/>
            <person name="Ward D."/>
            <person name="Young S."/>
            <person name="Zeng Q."/>
            <person name="Koehrsen M."/>
            <person name="Alvarado L."/>
            <person name="Berlin A.M."/>
            <person name="Bochicchio J."/>
            <person name="Borenstein D."/>
            <person name="Chapman S.B."/>
            <person name="Chen Z."/>
            <person name="Engels R."/>
            <person name="Freedman E."/>
            <person name="Gellesch M."/>
            <person name="Goldberg J."/>
            <person name="Griggs A."/>
            <person name="Gujja S."/>
            <person name="Heilman E.R."/>
            <person name="Heiman D.I."/>
            <person name="Hepburn T.A."/>
            <person name="Howarth C."/>
            <person name="Jen D."/>
            <person name="Larson L."/>
            <person name="Lewis B."/>
            <person name="Mehta T."/>
            <person name="Park D."/>
            <person name="Pearson M."/>
            <person name="Richards J."/>
            <person name="Roberts A."/>
            <person name="Saif S."/>
            <person name="Shea T.D."/>
            <person name="Shenoy N."/>
            <person name="Sisk P."/>
            <person name="Stolte C."/>
            <person name="Sykes S.N."/>
            <person name="Thomson T."/>
            <person name="Walk T."/>
            <person name="White J."/>
            <person name="Yandava C."/>
            <person name="Straight P."/>
            <person name="Clardy J."/>
            <person name="Hung D."/>
            <person name="Kolter R."/>
            <person name="Mekalanos J."/>
            <person name="Walker S."/>
            <person name="Walsh C.T."/>
            <person name="Wieland-Brown L.C."/>
            <person name="Haas B."/>
            <person name="Nusbaum C."/>
            <person name="Birren B."/>
        </authorList>
    </citation>
    <scope>NUCLEOTIDE SEQUENCE [LARGE SCALE GENOMIC DNA]</scope>
    <source>
        <strain evidence="7 8">ATCC 53653</strain>
    </source>
</reference>
<dbReference type="InterPro" id="IPR028202">
    <property type="entry name" value="Reductase_C"/>
</dbReference>
<evidence type="ECO:0000313" key="8">
    <source>
        <dbReference type="Proteomes" id="UP000003963"/>
    </source>
</evidence>
<name>D9WP63_9ACTN</name>
<dbReference type="STRING" id="457427.SSOG_07750"/>
<organism evidence="7 8">
    <name type="scientific">Streptomyces himastatinicus ATCC 53653</name>
    <dbReference type="NCBI Taxonomy" id="457427"/>
    <lineage>
        <taxon>Bacteria</taxon>
        <taxon>Bacillati</taxon>
        <taxon>Actinomycetota</taxon>
        <taxon>Actinomycetes</taxon>
        <taxon>Kitasatosporales</taxon>
        <taxon>Streptomycetaceae</taxon>
        <taxon>Streptomyces</taxon>
        <taxon>Streptomyces violaceusniger group</taxon>
    </lineage>
</organism>
<accession>D9WP63</accession>
<dbReference type="SUPFAM" id="SSF51905">
    <property type="entry name" value="FAD/NAD(P)-binding domain"/>
    <property type="match status" value="2"/>
</dbReference>
<dbReference type="Pfam" id="PF14759">
    <property type="entry name" value="Reductase_C"/>
    <property type="match status" value="1"/>
</dbReference>
<dbReference type="InterPro" id="IPR016156">
    <property type="entry name" value="FAD/NAD-linked_Rdtase_dimer_sf"/>
</dbReference>
<dbReference type="Gene3D" id="3.30.390.30">
    <property type="match status" value="1"/>
</dbReference>